<keyword evidence="3" id="KW-0949">S-adenosyl-L-methionine</keyword>
<evidence type="ECO:0000259" key="4">
    <source>
        <dbReference type="PROSITE" id="PS51675"/>
    </source>
</evidence>
<dbReference type="STRING" id="174720.A0A0N5BMD7"/>
<keyword evidence="5" id="KW-1185">Reference proteome</keyword>
<reference evidence="6" key="1">
    <citation type="submission" date="2017-02" db="UniProtKB">
        <authorList>
            <consortium name="WormBaseParasite"/>
        </authorList>
    </citation>
    <scope>IDENTIFICATION</scope>
</reference>
<keyword evidence="1" id="KW-0489">Methyltransferase</keyword>
<proteinExistence type="predicted"/>
<sequence>MLNLISKRSKQLLENNGHIKRFCQNSSTSRILEDLFDQNIPKTILPSGDFLKSLDSREVRQKFNILAGQINIFYEKSKYVPKVLNDDDWMRLIRMNTVDDRESFLCSLYNKENKESPKEGKENISEINQMKFNNGEMVYARHFHQLIDCYGTDFRERINKHYGYNYYSSYRNNEEIPKLLIDCRHLYKLRYPTQQNITNSIQKLWDYLWFKGYPFDVTLTNVLTDPCLSDLMKKQFTFLYGSGGKKLESVEEGNNGFIMASEGSYPFRPIMSVKKSVNFYDKSTNRVAFISPKAKQNLPDDLRIFDTFIIAPSDEGPERETMRIGISEKLPSFRIPIEKYIKWEKGSKALNPFIIGKLLTSLYYKNMTWREALNTHIPEYHLKPVDEKEKQAALLKRDERDKIKNEARKFTYNYSRRKVNLDNYGFLSREDFNEDDNVNALPKKISRIKRYSREERNRRRNEGIL</sequence>
<evidence type="ECO:0000256" key="2">
    <source>
        <dbReference type="ARBA" id="ARBA00022679"/>
    </source>
</evidence>
<evidence type="ECO:0000313" key="5">
    <source>
        <dbReference type="Proteomes" id="UP000046392"/>
    </source>
</evidence>
<dbReference type="Proteomes" id="UP000046392">
    <property type="component" value="Unplaced"/>
</dbReference>
<evidence type="ECO:0000313" key="6">
    <source>
        <dbReference type="WBParaSite" id="SPAL_0000707800.1"/>
    </source>
</evidence>
<accession>A0A0N5BMD7</accession>
<keyword evidence="2" id="KW-0808">Transferase</keyword>
<protein>
    <submittedName>
        <fullName evidence="6">SAM-dependent MTase TRM10-type domain-containing protein</fullName>
    </submittedName>
</protein>
<dbReference type="InterPro" id="IPR028564">
    <property type="entry name" value="MT_TRM10-typ"/>
</dbReference>
<dbReference type="GO" id="GO:0032259">
    <property type="term" value="P:methylation"/>
    <property type="evidence" value="ECO:0007669"/>
    <property type="project" value="UniProtKB-KW"/>
</dbReference>
<feature type="domain" description="SAM-dependent MTase TRM10-type" evidence="4">
    <location>
        <begin position="162"/>
        <end position="384"/>
    </location>
</feature>
<dbReference type="GO" id="GO:0008168">
    <property type="term" value="F:methyltransferase activity"/>
    <property type="evidence" value="ECO:0007669"/>
    <property type="project" value="UniProtKB-KW"/>
</dbReference>
<dbReference type="PROSITE" id="PS51675">
    <property type="entry name" value="SAM_MT_TRM10"/>
    <property type="match status" value="1"/>
</dbReference>
<dbReference type="AlphaFoldDB" id="A0A0N5BMD7"/>
<dbReference type="WBParaSite" id="SPAL_0000707800.1">
    <property type="protein sequence ID" value="SPAL_0000707800.1"/>
    <property type="gene ID" value="SPAL_0000707800"/>
</dbReference>
<dbReference type="InterPro" id="IPR038459">
    <property type="entry name" value="MT_TRM10-typ_sf"/>
</dbReference>
<organism evidence="5 6">
    <name type="scientific">Strongyloides papillosus</name>
    <name type="common">Intestinal threadworm</name>
    <dbReference type="NCBI Taxonomy" id="174720"/>
    <lineage>
        <taxon>Eukaryota</taxon>
        <taxon>Metazoa</taxon>
        <taxon>Ecdysozoa</taxon>
        <taxon>Nematoda</taxon>
        <taxon>Chromadorea</taxon>
        <taxon>Rhabditida</taxon>
        <taxon>Tylenchina</taxon>
        <taxon>Panagrolaimomorpha</taxon>
        <taxon>Strongyloidoidea</taxon>
        <taxon>Strongyloididae</taxon>
        <taxon>Strongyloides</taxon>
    </lineage>
</organism>
<name>A0A0N5BMD7_STREA</name>
<dbReference type="Gene3D" id="3.40.1280.30">
    <property type="match status" value="1"/>
</dbReference>
<evidence type="ECO:0000256" key="1">
    <source>
        <dbReference type="ARBA" id="ARBA00022603"/>
    </source>
</evidence>
<evidence type="ECO:0000256" key="3">
    <source>
        <dbReference type="ARBA" id="ARBA00022691"/>
    </source>
</evidence>